<name>A0A330GKQ9_9HYPH</name>
<keyword evidence="3" id="KW-1185">Reference proteome</keyword>
<dbReference type="InterPro" id="IPR013096">
    <property type="entry name" value="Cupin_2"/>
</dbReference>
<dbReference type="AlphaFoldDB" id="A0A330GKQ9"/>
<evidence type="ECO:0000259" key="1">
    <source>
        <dbReference type="Pfam" id="PF07883"/>
    </source>
</evidence>
<evidence type="ECO:0000313" key="3">
    <source>
        <dbReference type="Proteomes" id="UP000251956"/>
    </source>
</evidence>
<protein>
    <submittedName>
        <fullName evidence="2">Cupin domain-containing protein</fullName>
    </submittedName>
</protein>
<evidence type="ECO:0000313" key="2">
    <source>
        <dbReference type="EMBL" id="RAZ73171.1"/>
    </source>
</evidence>
<dbReference type="RefSeq" id="WP_112129790.1">
    <property type="nucleotide sequence ID" value="NZ_QMBQ01000008.1"/>
</dbReference>
<dbReference type="CDD" id="cd02215">
    <property type="entry name" value="cupin_QDO_N_C"/>
    <property type="match status" value="1"/>
</dbReference>
<dbReference type="SUPFAM" id="SSF51182">
    <property type="entry name" value="RmlC-like cupins"/>
    <property type="match status" value="1"/>
</dbReference>
<reference evidence="2 3" key="2">
    <citation type="submission" date="2018-07" db="EMBL/GenBank/DDBJ databases">
        <title>Diversity of Mesorhizobium strains in Brazil.</title>
        <authorList>
            <person name="Helene L.C.F."/>
            <person name="Dall'Agnol R."/>
            <person name="Delamuta J.R.M."/>
            <person name="Hungria M."/>
        </authorList>
    </citation>
    <scope>NUCLEOTIDE SEQUENCE [LARGE SCALE GENOMIC DNA]</scope>
    <source>
        <strain evidence="2 3">CNPSo 3140</strain>
    </source>
</reference>
<comment type="caution">
    <text evidence="2">The sequence shown here is derived from an EMBL/GenBank/DDBJ whole genome shotgun (WGS) entry which is preliminary data.</text>
</comment>
<sequence length="176" mass="18661">MTISSHTADDARFLGPGEGEAIWFLRNRMTVKATEASTGGGFGLLESLIAPGFSPPLHVHRREDESFYVLEGELTMKCGDRTFRATAGSFVFLPRNVPHTFVVEGDKPARMLTLLTPGGGEGVFIDGGRPAEGEGLPPASPPDIEALKRVSARYEAEIIGPPMAPTARSSASHAAA</sequence>
<dbReference type="Gene3D" id="2.60.120.10">
    <property type="entry name" value="Jelly Rolls"/>
    <property type="match status" value="1"/>
</dbReference>
<dbReference type="PANTHER" id="PTHR36440">
    <property type="entry name" value="PUTATIVE (AFU_ORTHOLOGUE AFUA_8G07350)-RELATED"/>
    <property type="match status" value="1"/>
</dbReference>
<gene>
    <name evidence="2" type="ORF">DPM35_24450</name>
</gene>
<dbReference type="Proteomes" id="UP000251956">
    <property type="component" value="Unassembled WGS sequence"/>
</dbReference>
<organism evidence="2 3">
    <name type="scientific">Mesorhizobium atlanticum</name>
    <dbReference type="NCBI Taxonomy" id="2233532"/>
    <lineage>
        <taxon>Bacteria</taxon>
        <taxon>Pseudomonadati</taxon>
        <taxon>Pseudomonadota</taxon>
        <taxon>Alphaproteobacteria</taxon>
        <taxon>Hyphomicrobiales</taxon>
        <taxon>Phyllobacteriaceae</taxon>
        <taxon>Mesorhizobium</taxon>
    </lineage>
</organism>
<dbReference type="OrthoDB" id="9798709at2"/>
<dbReference type="InterPro" id="IPR053146">
    <property type="entry name" value="QDO-like"/>
</dbReference>
<dbReference type="InterPro" id="IPR011051">
    <property type="entry name" value="RmlC_Cupin_sf"/>
</dbReference>
<reference evidence="3" key="1">
    <citation type="submission" date="2018-06" db="EMBL/GenBank/DDBJ databases">
        <authorList>
            <person name="Helene L.C."/>
            <person name="Dall'Agnol R."/>
            <person name="Delamuta J.R."/>
            <person name="Hungria M."/>
        </authorList>
    </citation>
    <scope>NUCLEOTIDE SEQUENCE [LARGE SCALE GENOMIC DNA]</scope>
    <source>
        <strain evidence="3">CNPSo 3140</strain>
    </source>
</reference>
<dbReference type="InterPro" id="IPR014710">
    <property type="entry name" value="RmlC-like_jellyroll"/>
</dbReference>
<feature type="domain" description="Cupin type-2" evidence="1">
    <location>
        <begin position="48"/>
        <end position="113"/>
    </location>
</feature>
<dbReference type="EMBL" id="QMBQ01000008">
    <property type="protein sequence ID" value="RAZ73171.1"/>
    <property type="molecule type" value="Genomic_DNA"/>
</dbReference>
<dbReference type="Pfam" id="PF07883">
    <property type="entry name" value="Cupin_2"/>
    <property type="match status" value="1"/>
</dbReference>
<proteinExistence type="predicted"/>
<dbReference type="PANTHER" id="PTHR36440:SF1">
    <property type="entry name" value="PUTATIVE (AFU_ORTHOLOGUE AFUA_8G07350)-RELATED"/>
    <property type="match status" value="1"/>
</dbReference>
<accession>A0A330GKQ9</accession>